<organism evidence="4 5">
    <name type="scientific">Solihabitans fulvus</name>
    <dbReference type="NCBI Taxonomy" id="1892852"/>
    <lineage>
        <taxon>Bacteria</taxon>
        <taxon>Bacillati</taxon>
        <taxon>Actinomycetota</taxon>
        <taxon>Actinomycetes</taxon>
        <taxon>Pseudonocardiales</taxon>
        <taxon>Pseudonocardiaceae</taxon>
        <taxon>Solihabitans</taxon>
    </lineage>
</organism>
<dbReference type="Pfam" id="PF05368">
    <property type="entry name" value="NmrA"/>
    <property type="match status" value="1"/>
</dbReference>
<accession>A0A5B2WZR6</accession>
<reference evidence="4 5" key="1">
    <citation type="submission" date="2019-09" db="EMBL/GenBank/DDBJ databases">
        <title>Goodfellowia gen. nov., a new genus of the Pseudonocardineae related to Actinoalloteichus, containing Goodfellowia coeruleoviolacea gen. nov., comb. nov. gen. nov., comb. nov.</title>
        <authorList>
            <person name="Labeda D."/>
        </authorList>
    </citation>
    <scope>NUCLEOTIDE SEQUENCE [LARGE SCALE GENOMIC DNA]</scope>
    <source>
        <strain evidence="4 5">AN110305</strain>
    </source>
</reference>
<feature type="domain" description="NmrA-like" evidence="3">
    <location>
        <begin position="5"/>
        <end position="234"/>
    </location>
</feature>
<reference evidence="4 5" key="2">
    <citation type="submission" date="2019-09" db="EMBL/GenBank/DDBJ databases">
        <authorList>
            <person name="Jin C."/>
        </authorList>
    </citation>
    <scope>NUCLEOTIDE SEQUENCE [LARGE SCALE GENOMIC DNA]</scope>
    <source>
        <strain evidence="4 5">AN110305</strain>
    </source>
</reference>
<dbReference type="Gene3D" id="3.90.25.10">
    <property type="entry name" value="UDP-galactose 4-epimerase, domain 1"/>
    <property type="match status" value="1"/>
</dbReference>
<dbReference type="AlphaFoldDB" id="A0A5B2WZR6"/>
<gene>
    <name evidence="4" type="ORF">F0L68_28345</name>
</gene>
<protein>
    <submittedName>
        <fullName evidence="4">NAD(P)H-binding protein</fullName>
    </submittedName>
</protein>
<keyword evidence="5" id="KW-1185">Reference proteome</keyword>
<dbReference type="InterPro" id="IPR051164">
    <property type="entry name" value="NmrA-like_oxidored"/>
</dbReference>
<dbReference type="SUPFAM" id="SSF51735">
    <property type="entry name" value="NAD(P)-binding Rossmann-fold domains"/>
    <property type="match status" value="1"/>
</dbReference>
<dbReference type="RefSeq" id="WP_149852885.1">
    <property type="nucleotide sequence ID" value="NZ_VUOB01000056.1"/>
</dbReference>
<dbReference type="Proteomes" id="UP000323454">
    <property type="component" value="Unassembled WGS sequence"/>
</dbReference>
<evidence type="ECO:0000256" key="1">
    <source>
        <dbReference type="ARBA" id="ARBA00006328"/>
    </source>
</evidence>
<keyword evidence="2" id="KW-0521">NADP</keyword>
<dbReference type="InterPro" id="IPR036291">
    <property type="entry name" value="NAD(P)-bd_dom_sf"/>
</dbReference>
<proteinExistence type="inferred from homology"/>
<evidence type="ECO:0000313" key="4">
    <source>
        <dbReference type="EMBL" id="KAA2255477.1"/>
    </source>
</evidence>
<sequence length="285" mass="29661">MRQTDRTILVTGATGQQGGAAAAALLADGWQVRALVREPAAPAAVALAAAGAQLAVGNLDDRASVDAAMRGAHGVYSVQPADEHEARRGRAVADAAAAAGVAHLVYMSTGGAERQSRVRALAKWEIEEHIRAIGVPATILRPAGFMEDVVSQRFGLHTGRFATAVDPGVRFQLIAVRDIGAFAALAFGSPTDYLGRAVEIAGDALTPGEIAAALSRAAGRDIPYAQVPMDVLREHSPGAATVFEWVNREYYTTDLAALGAAHPALTTFDTWLATDGKGRLATLFG</sequence>
<dbReference type="PANTHER" id="PTHR42748">
    <property type="entry name" value="NITROGEN METABOLITE REPRESSION PROTEIN NMRA FAMILY MEMBER"/>
    <property type="match status" value="1"/>
</dbReference>
<comment type="similarity">
    <text evidence="1">Belongs to the NmrA-type oxidoreductase family.</text>
</comment>
<evidence type="ECO:0000313" key="5">
    <source>
        <dbReference type="Proteomes" id="UP000323454"/>
    </source>
</evidence>
<evidence type="ECO:0000256" key="2">
    <source>
        <dbReference type="ARBA" id="ARBA00022857"/>
    </source>
</evidence>
<dbReference type="OrthoDB" id="319724at2"/>
<dbReference type="PANTHER" id="PTHR42748:SF7">
    <property type="entry name" value="NMRA LIKE REDOX SENSOR 1-RELATED"/>
    <property type="match status" value="1"/>
</dbReference>
<dbReference type="InterPro" id="IPR008030">
    <property type="entry name" value="NmrA-like"/>
</dbReference>
<name>A0A5B2WZR6_9PSEU</name>
<comment type="caution">
    <text evidence="4">The sequence shown here is derived from an EMBL/GenBank/DDBJ whole genome shotgun (WGS) entry which is preliminary data.</text>
</comment>
<dbReference type="EMBL" id="VUOB01000056">
    <property type="protein sequence ID" value="KAA2255477.1"/>
    <property type="molecule type" value="Genomic_DNA"/>
</dbReference>
<evidence type="ECO:0000259" key="3">
    <source>
        <dbReference type="Pfam" id="PF05368"/>
    </source>
</evidence>
<dbReference type="Gene3D" id="3.40.50.720">
    <property type="entry name" value="NAD(P)-binding Rossmann-like Domain"/>
    <property type="match status" value="1"/>
</dbReference>